<dbReference type="SMART" id="SM00534">
    <property type="entry name" value="MUTSac"/>
    <property type="match status" value="1"/>
</dbReference>
<organism evidence="6 7">
    <name type="scientific">Actinomadura rugatobispora</name>
    <dbReference type="NCBI Taxonomy" id="1994"/>
    <lineage>
        <taxon>Bacteria</taxon>
        <taxon>Bacillati</taxon>
        <taxon>Actinomycetota</taxon>
        <taxon>Actinomycetes</taxon>
        <taxon>Streptosporangiales</taxon>
        <taxon>Thermomonosporaceae</taxon>
        <taxon>Actinomadura</taxon>
    </lineage>
</organism>
<dbReference type="PANTHER" id="PTHR11361:SF34">
    <property type="entry name" value="DNA MISMATCH REPAIR PROTEIN MSH1, MITOCHONDRIAL"/>
    <property type="match status" value="1"/>
</dbReference>
<protein>
    <recommendedName>
        <fullName evidence="5">DNA mismatch repair proteins mutS family domain-containing protein</fullName>
    </recommendedName>
</protein>
<evidence type="ECO:0000256" key="1">
    <source>
        <dbReference type="ARBA" id="ARBA00022741"/>
    </source>
</evidence>
<evidence type="ECO:0000256" key="3">
    <source>
        <dbReference type="ARBA" id="ARBA00023125"/>
    </source>
</evidence>
<proteinExistence type="predicted"/>
<dbReference type="EMBL" id="JBHSON010000068">
    <property type="protein sequence ID" value="MFC5751406.1"/>
    <property type="molecule type" value="Genomic_DNA"/>
</dbReference>
<sequence>MRPHLMSPGDDARPGEPRQGLPGEVIDDLRLEHLWTAMARGDERLLAVARSVISAPLTDPAAIVYRQEVLDDCLRNASPVRALYDLADEAVAAEEKIFRSGAAGRPQGMLNRALRVLEELCDHLRRLRAFASGEGRRFRSTGFTRLFASIRAETDEDYLREAEAVVEQLRFEHGIIVSVRLGPGNKSVGFRLHEPPGKGRSPSTRRFRRSGLTYTVPAEHEDSWRAIAAFRDLILEDVAGAAAESAEHVRDFFLALRDELGFYVGCLNLAEALSGAGLPVCLPEPRAPADRALSARGLYEPCLALSLGGAVVDNDVDADGAGLIMVTGANRGGKTTFLRSVGLAQLMMQGGMFVAARSFAASPADGVFTHFRREEDRSMAHGKLDEELARMSSVVDRLRPGALVLCNESFVSTNEREGSDIAAEILRGLAEVGVRAVFVTHLYALAHRVHADPPVRCLFLTTGRDAGGEPTFRLAPGAPSRSAHAMDLYARVFGEPAREN</sequence>
<gene>
    <name evidence="6" type="ORF">ACFPZN_37805</name>
</gene>
<dbReference type="Pfam" id="PF00488">
    <property type="entry name" value="MutS_V"/>
    <property type="match status" value="1"/>
</dbReference>
<evidence type="ECO:0000256" key="4">
    <source>
        <dbReference type="SAM" id="MobiDB-lite"/>
    </source>
</evidence>
<evidence type="ECO:0000259" key="5">
    <source>
        <dbReference type="SMART" id="SM00534"/>
    </source>
</evidence>
<dbReference type="Proteomes" id="UP001596074">
    <property type="component" value="Unassembled WGS sequence"/>
</dbReference>
<dbReference type="InterPro" id="IPR045076">
    <property type="entry name" value="MutS"/>
</dbReference>
<name>A0ABW1A8C8_9ACTN</name>
<evidence type="ECO:0000313" key="7">
    <source>
        <dbReference type="Proteomes" id="UP001596074"/>
    </source>
</evidence>
<dbReference type="InterPro" id="IPR027417">
    <property type="entry name" value="P-loop_NTPase"/>
</dbReference>
<feature type="domain" description="DNA mismatch repair proteins mutS family" evidence="5">
    <location>
        <begin position="321"/>
        <end position="495"/>
    </location>
</feature>
<keyword evidence="7" id="KW-1185">Reference proteome</keyword>
<evidence type="ECO:0000313" key="6">
    <source>
        <dbReference type="EMBL" id="MFC5751406.1"/>
    </source>
</evidence>
<comment type="caution">
    <text evidence="6">The sequence shown here is derived from an EMBL/GenBank/DDBJ whole genome shotgun (WGS) entry which is preliminary data.</text>
</comment>
<feature type="region of interest" description="Disordered" evidence="4">
    <location>
        <begin position="1"/>
        <end position="23"/>
    </location>
</feature>
<dbReference type="SUPFAM" id="SSF52540">
    <property type="entry name" value="P-loop containing nucleoside triphosphate hydrolases"/>
    <property type="match status" value="1"/>
</dbReference>
<keyword evidence="3" id="KW-0238">DNA-binding</keyword>
<evidence type="ECO:0000256" key="2">
    <source>
        <dbReference type="ARBA" id="ARBA00022840"/>
    </source>
</evidence>
<accession>A0ABW1A8C8</accession>
<dbReference type="Gene3D" id="3.40.50.300">
    <property type="entry name" value="P-loop containing nucleotide triphosphate hydrolases"/>
    <property type="match status" value="1"/>
</dbReference>
<dbReference type="RefSeq" id="WP_378287316.1">
    <property type="nucleotide sequence ID" value="NZ_JBHSON010000068.1"/>
</dbReference>
<keyword evidence="2" id="KW-0067">ATP-binding</keyword>
<reference evidence="7" key="1">
    <citation type="journal article" date="2019" name="Int. J. Syst. Evol. Microbiol.">
        <title>The Global Catalogue of Microorganisms (GCM) 10K type strain sequencing project: providing services to taxonomists for standard genome sequencing and annotation.</title>
        <authorList>
            <consortium name="The Broad Institute Genomics Platform"/>
            <consortium name="The Broad Institute Genome Sequencing Center for Infectious Disease"/>
            <person name="Wu L."/>
            <person name="Ma J."/>
        </authorList>
    </citation>
    <scope>NUCLEOTIDE SEQUENCE [LARGE SCALE GENOMIC DNA]</scope>
    <source>
        <strain evidence="7">KCTC 42087</strain>
    </source>
</reference>
<dbReference type="InterPro" id="IPR000432">
    <property type="entry name" value="DNA_mismatch_repair_MutS_C"/>
</dbReference>
<keyword evidence="1" id="KW-0547">Nucleotide-binding</keyword>
<dbReference type="PANTHER" id="PTHR11361">
    <property type="entry name" value="DNA MISMATCH REPAIR PROTEIN MUTS FAMILY MEMBER"/>
    <property type="match status" value="1"/>
</dbReference>